<feature type="compositionally biased region" description="Polar residues" evidence="5">
    <location>
        <begin position="134"/>
        <end position="145"/>
    </location>
</feature>
<keyword evidence="8" id="KW-1185">Reference proteome</keyword>
<name>A0A0J9X8X5_GEOCN</name>
<keyword evidence="3 4" id="KW-0175">Coiled coil</keyword>
<dbReference type="STRING" id="1173061.A0A0J9X8X5"/>
<dbReference type="PROSITE" id="PS50913">
    <property type="entry name" value="GRIP"/>
    <property type="match status" value="1"/>
</dbReference>
<feature type="region of interest" description="Disordered" evidence="5">
    <location>
        <begin position="1"/>
        <end position="83"/>
    </location>
</feature>
<feature type="region of interest" description="Disordered" evidence="5">
    <location>
        <begin position="483"/>
        <end position="509"/>
    </location>
</feature>
<dbReference type="GO" id="GO:0007030">
    <property type="term" value="P:Golgi organization"/>
    <property type="evidence" value="ECO:0007669"/>
    <property type="project" value="TreeGrafter"/>
</dbReference>
<comment type="caution">
    <text evidence="7">The sequence shown here is derived from an EMBL/GenBank/DDBJ whole genome shotgun (WGS) entry which is preliminary data.</text>
</comment>
<dbReference type="GO" id="GO:0006888">
    <property type="term" value="P:endoplasmic reticulum to Golgi vesicle-mediated transport"/>
    <property type="evidence" value="ECO:0007669"/>
    <property type="project" value="TreeGrafter"/>
</dbReference>
<evidence type="ECO:0000256" key="4">
    <source>
        <dbReference type="SAM" id="Coils"/>
    </source>
</evidence>
<dbReference type="PANTHER" id="PTHR18921">
    <property type="entry name" value="MYOSIN HEAVY CHAIN - RELATED"/>
    <property type="match status" value="1"/>
</dbReference>
<dbReference type="EMBL" id="CCBN010000004">
    <property type="protein sequence ID" value="CDO53247.1"/>
    <property type="molecule type" value="Genomic_DNA"/>
</dbReference>
<evidence type="ECO:0000313" key="7">
    <source>
        <dbReference type="EMBL" id="CDO53247.1"/>
    </source>
</evidence>
<accession>A0A0J9X8X5</accession>
<keyword evidence="2" id="KW-0333">Golgi apparatus</keyword>
<protein>
    <submittedName>
        <fullName evidence="7">Similar to Saccharomyces cerevisiae YOR216C RUD3 Golgi matrix protein involved in the structural organization of the cis-Golgi</fullName>
    </submittedName>
</protein>
<evidence type="ECO:0000256" key="5">
    <source>
        <dbReference type="SAM" id="MobiDB-lite"/>
    </source>
</evidence>
<feature type="compositionally biased region" description="Basic residues" evidence="5">
    <location>
        <begin position="1"/>
        <end position="10"/>
    </location>
</feature>
<evidence type="ECO:0000256" key="2">
    <source>
        <dbReference type="ARBA" id="ARBA00023034"/>
    </source>
</evidence>
<feature type="coiled-coil region" evidence="4">
    <location>
        <begin position="216"/>
        <end position="415"/>
    </location>
</feature>
<dbReference type="GO" id="GO:0005794">
    <property type="term" value="C:Golgi apparatus"/>
    <property type="evidence" value="ECO:0007669"/>
    <property type="project" value="UniProtKB-SubCell"/>
</dbReference>
<dbReference type="OrthoDB" id="425925at2759"/>
<dbReference type="InterPro" id="IPR000237">
    <property type="entry name" value="GRIP_dom"/>
</dbReference>
<organism evidence="7 8">
    <name type="scientific">Geotrichum candidum</name>
    <name type="common">Oospora lactis</name>
    <name type="synonym">Dipodascus geotrichum</name>
    <dbReference type="NCBI Taxonomy" id="1173061"/>
    <lineage>
        <taxon>Eukaryota</taxon>
        <taxon>Fungi</taxon>
        <taxon>Dikarya</taxon>
        <taxon>Ascomycota</taxon>
        <taxon>Saccharomycotina</taxon>
        <taxon>Dipodascomycetes</taxon>
        <taxon>Dipodascales</taxon>
        <taxon>Dipodascaceae</taxon>
        <taxon>Geotrichum</taxon>
    </lineage>
</organism>
<dbReference type="InterPro" id="IPR019459">
    <property type="entry name" value="GRAB"/>
</dbReference>
<proteinExistence type="predicted"/>
<dbReference type="Pfam" id="PF10375">
    <property type="entry name" value="GRAB"/>
    <property type="match status" value="1"/>
</dbReference>
<comment type="subcellular location">
    <subcellularLocation>
        <location evidence="1">Golgi apparatus</location>
    </subcellularLocation>
</comment>
<dbReference type="PANTHER" id="PTHR18921:SF2">
    <property type="entry name" value="THYROID RECEPTOR-INTERACTING PROTEIN 11"/>
    <property type="match status" value="1"/>
</dbReference>
<dbReference type="Proteomes" id="UP000242525">
    <property type="component" value="Unassembled WGS sequence"/>
</dbReference>
<feature type="domain" description="GRIP" evidence="6">
    <location>
        <begin position="434"/>
        <end position="485"/>
    </location>
</feature>
<evidence type="ECO:0000259" key="6">
    <source>
        <dbReference type="PROSITE" id="PS50913"/>
    </source>
</evidence>
<dbReference type="GO" id="GO:0031267">
    <property type="term" value="F:small GTPase binding"/>
    <property type="evidence" value="ECO:0007669"/>
    <property type="project" value="TreeGrafter"/>
</dbReference>
<feature type="region of interest" description="Disordered" evidence="5">
    <location>
        <begin position="126"/>
        <end position="159"/>
    </location>
</feature>
<feature type="compositionally biased region" description="Polar residues" evidence="5">
    <location>
        <begin position="55"/>
        <end position="81"/>
    </location>
</feature>
<evidence type="ECO:0000313" key="8">
    <source>
        <dbReference type="Proteomes" id="UP000242525"/>
    </source>
</evidence>
<sequence length="526" mass="59305">MAKNSKKNKNKANGQAKSKAPETAQPAATEVVEKPESLSVDQPEPVQVPDHEQSTENNNTNEKVSEPTQGGSNGEATSQAEDTTKLLFLENKLKDLEAQLAARNNEVEVFKTKSLEQEAALQSLQETHKKEISQLESKIAESTTENSKHSEDNNSDEKYTQQINELKAKLEAAVKDKENSDQQYQNLLGRVSTIKATLGERLKTDAAELVRNKEIIKSLEEEKKSMSTSLETLRKELISSNQENENLSKELSAVRMEYQSSIENWDSKHDSLVKENRMMQEESEKASNLVKSLEVSLSEEKALRVNLESKKTDLEEQIKTQINYAEQYRRERDEVKSEKTKLAEQVETLSKYNADKTEALSLEIKTLQEELEKNKEKLEQSVAQVAELQKSNANIPELEKEVKEKNLQLGKLRHEAVTLNEHLTRALRMIQKNSQGDTVDKQLVTNMLLSFLSLPRADTKRFEVLNLISNYLGWSDDQNIQAGLSRSGATPGKSPLSPRTRSEESSGGFMSMFADFLERESSKSGK</sequence>
<reference evidence="7" key="1">
    <citation type="submission" date="2014-03" db="EMBL/GenBank/DDBJ databases">
        <authorList>
            <person name="Casaregola S."/>
        </authorList>
    </citation>
    <scope>NUCLEOTIDE SEQUENCE [LARGE SCALE GENOMIC DNA]</scope>
    <source>
        <strain evidence="7">CLIB 918</strain>
    </source>
</reference>
<evidence type="ECO:0000256" key="1">
    <source>
        <dbReference type="ARBA" id="ARBA00004555"/>
    </source>
</evidence>
<dbReference type="AlphaFoldDB" id="A0A0J9X8X5"/>
<gene>
    <name evidence="7" type="ORF">BN980_GECA04s06742g</name>
</gene>
<feature type="compositionally biased region" description="Basic and acidic residues" evidence="5">
    <location>
        <begin position="146"/>
        <end position="159"/>
    </location>
</feature>
<evidence type="ECO:0000256" key="3">
    <source>
        <dbReference type="ARBA" id="ARBA00023054"/>
    </source>
</evidence>